<proteinExistence type="inferred from homology"/>
<keyword evidence="5" id="KW-1185">Reference proteome</keyword>
<organism evidence="4 5">
    <name type="scientific">Akkermansia biwaensis</name>
    <dbReference type="NCBI Taxonomy" id="2946555"/>
    <lineage>
        <taxon>Bacteria</taxon>
        <taxon>Pseudomonadati</taxon>
        <taxon>Verrucomicrobiota</taxon>
        <taxon>Verrucomicrobiia</taxon>
        <taxon>Verrucomicrobiales</taxon>
        <taxon>Akkermansiaceae</taxon>
        <taxon>Akkermansia</taxon>
    </lineage>
</organism>
<evidence type="ECO:0000256" key="1">
    <source>
        <dbReference type="ARBA" id="ARBA00006464"/>
    </source>
</evidence>
<comment type="similarity">
    <text evidence="1">Belongs to the bacterial sugar transferase family.</text>
</comment>
<evidence type="ECO:0000313" key="5">
    <source>
        <dbReference type="Proteomes" id="UP001062263"/>
    </source>
</evidence>
<feature type="transmembrane region" description="Helical" evidence="2">
    <location>
        <begin position="23"/>
        <end position="49"/>
    </location>
</feature>
<dbReference type="InterPro" id="IPR003362">
    <property type="entry name" value="Bact_transf"/>
</dbReference>
<sequence>MTPDLQSATHVLAFMYMHICKPVISSLLAGMALVILSPLLLTISVLLFLSTRKSPFFLQTRVGYQGKLFKIIKFKTMTDARDEHGRLLPDNQRLFPLGNFLRTNSLDELPQLINILKGDMVIVGPRPWIPSQMEALPPNYCRQRYSVRPGITGMAQIHGRNGIPFCRRLCYDVLYVRRVSFLLDVSLVFRTARKVLVREGIQQCNEAFQNKLGKTLLQNDLSLPSTTEATRSF</sequence>
<dbReference type="Proteomes" id="UP001062263">
    <property type="component" value="Chromosome"/>
</dbReference>
<keyword evidence="2" id="KW-0472">Membrane</keyword>
<keyword evidence="2" id="KW-0812">Transmembrane</keyword>
<reference evidence="4" key="1">
    <citation type="submission" date="2022-06" db="EMBL/GenBank/DDBJ databases">
        <title>Akkermansia biwalacus sp. nov., an anaerobic mucin-degrading bacterium isolated from human intestine.</title>
        <authorList>
            <person name="Kobayashi Y."/>
            <person name="Inoue S."/>
            <person name="Kawahara T."/>
            <person name="Kohda N."/>
        </authorList>
    </citation>
    <scope>NUCLEOTIDE SEQUENCE</scope>
    <source>
        <strain evidence="4">WON2089</strain>
    </source>
</reference>
<name>A0ABM7ZIQ7_9BACT</name>
<dbReference type="GO" id="GO:0016740">
    <property type="term" value="F:transferase activity"/>
    <property type="evidence" value="ECO:0007669"/>
    <property type="project" value="UniProtKB-KW"/>
</dbReference>
<gene>
    <name evidence="4" type="ORF">Abiwalacus_21820</name>
</gene>
<evidence type="ECO:0000259" key="3">
    <source>
        <dbReference type="Pfam" id="PF02397"/>
    </source>
</evidence>
<dbReference type="PANTHER" id="PTHR30576:SF8">
    <property type="entry name" value="UNDECAPRENYL-PHOSPHATE GALACTOSE PHOSPHOTRANSFERASE"/>
    <property type="match status" value="1"/>
</dbReference>
<keyword evidence="4" id="KW-0808">Transferase</keyword>
<accession>A0ABM7ZIQ7</accession>
<protein>
    <submittedName>
        <fullName evidence="4">Sugar transferase</fullName>
    </submittedName>
</protein>
<evidence type="ECO:0000256" key="2">
    <source>
        <dbReference type="SAM" id="Phobius"/>
    </source>
</evidence>
<feature type="domain" description="Bacterial sugar transferase" evidence="3">
    <location>
        <begin position="23"/>
        <end position="196"/>
    </location>
</feature>
<dbReference type="PANTHER" id="PTHR30576">
    <property type="entry name" value="COLANIC BIOSYNTHESIS UDP-GLUCOSE LIPID CARRIER TRANSFERASE"/>
    <property type="match status" value="1"/>
</dbReference>
<keyword evidence="2" id="KW-1133">Transmembrane helix</keyword>
<dbReference type="EMBL" id="AP025943">
    <property type="protein sequence ID" value="BDL44608.1"/>
    <property type="molecule type" value="Genomic_DNA"/>
</dbReference>
<dbReference type="Pfam" id="PF02397">
    <property type="entry name" value="Bac_transf"/>
    <property type="match status" value="1"/>
</dbReference>
<evidence type="ECO:0000313" key="4">
    <source>
        <dbReference type="EMBL" id="BDL44608.1"/>
    </source>
</evidence>